<evidence type="ECO:0008006" key="4">
    <source>
        <dbReference type="Google" id="ProtNLM"/>
    </source>
</evidence>
<accession>A0A2S6MW90</accession>
<dbReference type="Proteomes" id="UP000239089">
    <property type="component" value="Unassembled WGS sequence"/>
</dbReference>
<dbReference type="SUPFAM" id="SSF46785">
    <property type="entry name" value="Winged helix' DNA-binding domain"/>
    <property type="match status" value="1"/>
</dbReference>
<dbReference type="RefSeq" id="WP_104510401.1">
    <property type="nucleotide sequence ID" value="NZ_JACIGC010000001.1"/>
</dbReference>
<evidence type="ECO:0000313" key="2">
    <source>
        <dbReference type="EMBL" id="PPQ26633.1"/>
    </source>
</evidence>
<dbReference type="InterPro" id="IPR036390">
    <property type="entry name" value="WH_DNA-bd_sf"/>
</dbReference>
<dbReference type="InterPro" id="IPR030489">
    <property type="entry name" value="TR_Rrf2-type_CS"/>
</dbReference>
<dbReference type="Gene3D" id="1.10.10.10">
    <property type="entry name" value="Winged helix-like DNA-binding domain superfamily/Winged helix DNA-binding domain"/>
    <property type="match status" value="1"/>
</dbReference>
<dbReference type="EMBL" id="NHSJ01000133">
    <property type="protein sequence ID" value="PPQ26633.1"/>
    <property type="molecule type" value="Genomic_DNA"/>
</dbReference>
<dbReference type="PANTHER" id="PTHR33221:SF4">
    <property type="entry name" value="HTH-TYPE TRANSCRIPTIONAL REPRESSOR NSRR"/>
    <property type="match status" value="1"/>
</dbReference>
<proteinExistence type="predicted"/>
<evidence type="ECO:0000313" key="3">
    <source>
        <dbReference type="Proteomes" id="UP000239089"/>
    </source>
</evidence>
<protein>
    <recommendedName>
        <fullName evidence="4">Rrf2 family transcriptional regulator</fullName>
    </recommendedName>
</protein>
<dbReference type="OrthoDB" id="9802344at2"/>
<evidence type="ECO:0000256" key="1">
    <source>
        <dbReference type="ARBA" id="ARBA00023125"/>
    </source>
</evidence>
<keyword evidence="3" id="KW-1185">Reference proteome</keyword>
<comment type="caution">
    <text evidence="2">The sequence shown here is derived from an EMBL/GenBank/DDBJ whole genome shotgun (WGS) entry which is preliminary data.</text>
</comment>
<dbReference type="PROSITE" id="PS51197">
    <property type="entry name" value="HTH_RRF2_2"/>
    <property type="match status" value="1"/>
</dbReference>
<dbReference type="InterPro" id="IPR036388">
    <property type="entry name" value="WH-like_DNA-bd_sf"/>
</dbReference>
<sequence length="155" mass="17013">MKLTSYSNYSIRVLMIAAARFPDLTTIGDVAAAFAISRTHLVKCVHQLGSWGYIETVRGNGGGFRLARPAPAISIGEIIRRTEEGFDIAECFREETNTCPLIARCRLRPALQRATAAFLDTLDDITLDEIASNGDDLLKLLELSPPSCRENKLTA</sequence>
<organism evidence="2 3">
    <name type="scientific">Rhodoblastus sphagnicola</name>
    <dbReference type="NCBI Taxonomy" id="333368"/>
    <lineage>
        <taxon>Bacteria</taxon>
        <taxon>Pseudomonadati</taxon>
        <taxon>Pseudomonadota</taxon>
        <taxon>Alphaproteobacteria</taxon>
        <taxon>Hyphomicrobiales</taxon>
        <taxon>Rhodoblastaceae</taxon>
        <taxon>Rhodoblastus</taxon>
    </lineage>
</organism>
<dbReference type="InterPro" id="IPR000944">
    <property type="entry name" value="Tscrpt_reg_Rrf2"/>
</dbReference>
<dbReference type="GO" id="GO:0003700">
    <property type="term" value="F:DNA-binding transcription factor activity"/>
    <property type="evidence" value="ECO:0007669"/>
    <property type="project" value="TreeGrafter"/>
</dbReference>
<dbReference type="AlphaFoldDB" id="A0A2S6MW90"/>
<keyword evidence="1" id="KW-0238">DNA-binding</keyword>
<dbReference type="PANTHER" id="PTHR33221">
    <property type="entry name" value="WINGED HELIX-TURN-HELIX TRANSCRIPTIONAL REGULATOR, RRF2 FAMILY"/>
    <property type="match status" value="1"/>
</dbReference>
<dbReference type="GO" id="GO:0003677">
    <property type="term" value="F:DNA binding"/>
    <property type="evidence" value="ECO:0007669"/>
    <property type="project" value="UniProtKB-KW"/>
</dbReference>
<reference evidence="2 3" key="1">
    <citation type="journal article" date="2018" name="Arch. Microbiol.">
        <title>New insights into the metabolic potential of the phototrophic purple bacterium Rhodopila globiformis DSM 161(T) from its draft genome sequence and evidence for a vanadium-dependent nitrogenase.</title>
        <authorList>
            <person name="Imhoff J.F."/>
            <person name="Rahn T."/>
            <person name="Kunzel S."/>
            <person name="Neulinger S.C."/>
        </authorList>
    </citation>
    <scope>NUCLEOTIDE SEQUENCE [LARGE SCALE GENOMIC DNA]</scope>
    <source>
        <strain evidence="2 3">DSM 16996</strain>
    </source>
</reference>
<dbReference type="PROSITE" id="PS01332">
    <property type="entry name" value="HTH_RRF2_1"/>
    <property type="match status" value="1"/>
</dbReference>
<dbReference type="GO" id="GO:0005829">
    <property type="term" value="C:cytosol"/>
    <property type="evidence" value="ECO:0007669"/>
    <property type="project" value="TreeGrafter"/>
</dbReference>
<dbReference type="Pfam" id="PF02082">
    <property type="entry name" value="Rrf2"/>
    <property type="match status" value="1"/>
</dbReference>
<dbReference type="NCBIfam" id="TIGR00738">
    <property type="entry name" value="rrf2_super"/>
    <property type="match status" value="1"/>
</dbReference>
<gene>
    <name evidence="2" type="ORF">CCR94_21965</name>
</gene>
<name>A0A2S6MW90_9HYPH</name>